<organism evidence="7 8">
    <name type="scientific">Altererythrobacter arenosus</name>
    <dbReference type="NCBI Taxonomy" id="3032592"/>
    <lineage>
        <taxon>Bacteria</taxon>
        <taxon>Pseudomonadati</taxon>
        <taxon>Pseudomonadota</taxon>
        <taxon>Alphaproteobacteria</taxon>
        <taxon>Sphingomonadales</taxon>
        <taxon>Erythrobacteraceae</taxon>
        <taxon>Altererythrobacter</taxon>
    </lineage>
</organism>
<proteinExistence type="predicted"/>
<evidence type="ECO:0000313" key="8">
    <source>
        <dbReference type="Proteomes" id="UP001215827"/>
    </source>
</evidence>
<evidence type="ECO:0000256" key="2">
    <source>
        <dbReference type="ARBA" id="ARBA00023125"/>
    </source>
</evidence>
<dbReference type="PANTHER" id="PTHR30349:SF94">
    <property type="entry name" value="INTEGRASE_RECOMBINASE HI_1414-RELATED"/>
    <property type="match status" value="1"/>
</dbReference>
<keyword evidence="2 4" id="KW-0238">DNA-binding</keyword>
<dbReference type="SUPFAM" id="SSF56349">
    <property type="entry name" value="DNA breaking-rejoining enzymes"/>
    <property type="match status" value="1"/>
</dbReference>
<evidence type="ECO:0000256" key="4">
    <source>
        <dbReference type="PROSITE-ProRule" id="PRU01248"/>
    </source>
</evidence>
<dbReference type="InterPro" id="IPR011010">
    <property type="entry name" value="DNA_brk_join_enz"/>
</dbReference>
<dbReference type="RefSeq" id="WP_278015628.1">
    <property type="nucleotide sequence ID" value="NZ_CP121106.1"/>
</dbReference>
<reference evidence="7 8" key="1">
    <citation type="submission" date="2023-03" db="EMBL/GenBank/DDBJ databases">
        <title>Altererythrobacter sp. CAU 1644 isolated from sand.</title>
        <authorList>
            <person name="Kim W."/>
        </authorList>
    </citation>
    <scope>NUCLEOTIDE SEQUENCE [LARGE SCALE GENOMIC DNA]</scope>
    <source>
        <strain evidence="7 8">CAU 1644</strain>
    </source>
</reference>
<evidence type="ECO:0000259" key="5">
    <source>
        <dbReference type="PROSITE" id="PS51898"/>
    </source>
</evidence>
<sequence length="331" mass="38359">MATISKRKDSWFVQVRRKGFTPRYRSFASKSEAETWAREQETKIDTRQASRVRPEVLQSTLGELIERYKTSVTPKKRSYESEHLRLTKMQRHPICSLSIGQVSQAAVSAYRDDRLQEAKPGTVRRELSLLHHVFDTAQKQWGIYLGGNPTEDVIQPKVRDQRSRRLSPAEQVRLEQALSTCRNAQVKLVVQFALETAMRRGEILSLRWENINLEQRSAHIAQTKTDTPRTIPLSAKATAILQEVDRYDDCVFTLTVDALKAAWKRAKRRADIHDLRFHDLRHEAISRLFELGLNIPEVALISGHKDPRMLFRYTHLSPDVVRRRMDQLLAN</sequence>
<feature type="domain" description="Tyr recombinase" evidence="5">
    <location>
        <begin position="161"/>
        <end position="326"/>
    </location>
</feature>
<keyword evidence="1" id="KW-0229">DNA integration</keyword>
<accession>A0ABY8FPD1</accession>
<evidence type="ECO:0000256" key="1">
    <source>
        <dbReference type="ARBA" id="ARBA00022908"/>
    </source>
</evidence>
<feature type="domain" description="Core-binding (CB)" evidence="6">
    <location>
        <begin position="59"/>
        <end position="138"/>
    </location>
</feature>
<evidence type="ECO:0000259" key="6">
    <source>
        <dbReference type="PROSITE" id="PS51900"/>
    </source>
</evidence>
<evidence type="ECO:0000313" key="7">
    <source>
        <dbReference type="EMBL" id="WFL76869.1"/>
    </source>
</evidence>
<dbReference type="PANTHER" id="PTHR30349">
    <property type="entry name" value="PHAGE INTEGRASE-RELATED"/>
    <property type="match status" value="1"/>
</dbReference>
<protein>
    <submittedName>
        <fullName evidence="7">Tyrosine-type recombinase/integrase</fullName>
    </submittedName>
</protein>
<dbReference type="InterPro" id="IPR044068">
    <property type="entry name" value="CB"/>
</dbReference>
<gene>
    <name evidence="7" type="ORF">P7228_12820</name>
</gene>
<dbReference type="Gene3D" id="1.10.150.130">
    <property type="match status" value="1"/>
</dbReference>
<dbReference type="Proteomes" id="UP001215827">
    <property type="component" value="Chromosome"/>
</dbReference>
<dbReference type="InterPro" id="IPR013762">
    <property type="entry name" value="Integrase-like_cat_sf"/>
</dbReference>
<dbReference type="PROSITE" id="PS51900">
    <property type="entry name" value="CB"/>
    <property type="match status" value="1"/>
</dbReference>
<dbReference type="Pfam" id="PF00589">
    <property type="entry name" value="Phage_integrase"/>
    <property type="match status" value="1"/>
</dbReference>
<keyword evidence="8" id="KW-1185">Reference proteome</keyword>
<dbReference type="Gene3D" id="1.10.443.10">
    <property type="entry name" value="Intergrase catalytic core"/>
    <property type="match status" value="1"/>
</dbReference>
<keyword evidence="3" id="KW-0233">DNA recombination</keyword>
<name>A0ABY8FPD1_9SPHN</name>
<evidence type="ECO:0000256" key="3">
    <source>
        <dbReference type="ARBA" id="ARBA00023172"/>
    </source>
</evidence>
<dbReference type="PROSITE" id="PS51898">
    <property type="entry name" value="TYR_RECOMBINASE"/>
    <property type="match status" value="1"/>
</dbReference>
<dbReference type="CDD" id="cd00796">
    <property type="entry name" value="INT_Rci_Hp1_C"/>
    <property type="match status" value="1"/>
</dbReference>
<dbReference type="InterPro" id="IPR010998">
    <property type="entry name" value="Integrase_recombinase_N"/>
</dbReference>
<dbReference type="InterPro" id="IPR050090">
    <property type="entry name" value="Tyrosine_recombinase_XerCD"/>
</dbReference>
<dbReference type="InterPro" id="IPR002104">
    <property type="entry name" value="Integrase_catalytic"/>
</dbReference>
<dbReference type="EMBL" id="CP121106">
    <property type="protein sequence ID" value="WFL76869.1"/>
    <property type="molecule type" value="Genomic_DNA"/>
</dbReference>